<dbReference type="SMART" id="SM00355">
    <property type="entry name" value="ZnF_C2H2"/>
    <property type="match status" value="2"/>
</dbReference>
<dbReference type="PROSITE" id="PS50829">
    <property type="entry name" value="GYF"/>
    <property type="match status" value="1"/>
</dbReference>
<evidence type="ECO:0000313" key="2">
    <source>
        <dbReference type="Proteomes" id="UP000005239"/>
    </source>
</evidence>
<evidence type="ECO:0000313" key="1">
    <source>
        <dbReference type="EnsemblMetazoa" id="PPA17570.1"/>
    </source>
</evidence>
<dbReference type="Proteomes" id="UP000005239">
    <property type="component" value="Unassembled WGS sequence"/>
</dbReference>
<protein>
    <submittedName>
        <fullName evidence="1">GYF domain-containing protein</fullName>
    </submittedName>
</protein>
<organism evidence="1 2">
    <name type="scientific">Pristionchus pacificus</name>
    <name type="common">Parasitic nematode worm</name>
    <dbReference type="NCBI Taxonomy" id="54126"/>
    <lineage>
        <taxon>Eukaryota</taxon>
        <taxon>Metazoa</taxon>
        <taxon>Ecdysozoa</taxon>
        <taxon>Nematoda</taxon>
        <taxon>Chromadorea</taxon>
        <taxon>Rhabditida</taxon>
        <taxon>Rhabditina</taxon>
        <taxon>Diplogasteromorpha</taxon>
        <taxon>Diplogasteroidea</taxon>
        <taxon>Neodiplogasteridae</taxon>
        <taxon>Pristionchus</taxon>
    </lineage>
</organism>
<gene>
    <name evidence="1" type="primary">WBGene00107124</name>
</gene>
<dbReference type="OrthoDB" id="48509at2759"/>
<dbReference type="InterPro" id="IPR035445">
    <property type="entry name" value="GYF-like_dom_sf"/>
</dbReference>
<dbReference type="AlphaFoldDB" id="A0A2A6B594"/>
<reference evidence="1" key="2">
    <citation type="submission" date="2022-06" db="UniProtKB">
        <authorList>
            <consortium name="EnsemblMetazoa"/>
        </authorList>
    </citation>
    <scope>IDENTIFICATION</scope>
    <source>
        <strain evidence="1">PS312</strain>
    </source>
</reference>
<name>A0A2A6B594_PRIPA</name>
<keyword evidence="2" id="KW-1185">Reference proteome</keyword>
<sequence>MGTETPNNFRIFFKDKKNELKGPYNEREVQEWYREKWFENSFPFYFMKDDEVPNDKTPFLTLGALRSLNGIGCPFNPKEAESKTESMEEKLARLEKDLADLSVTCEGVKELEKRLAEVEKKLETFLSQSPASKTDPAPAAAASPKAPRIGFQGQYSKMLEGLEDGYPMSESNKSEDEQHLECANTWWEYFLDMLEMYKTRNTEKLLGPGKSRSEAIFELMYIKVFESEAATAKCREVMLQNLKSVEYVYCAECDVICQSDKQILLHIYAAHSNRPEGQMQMWGFFLQTLIEEECKRLKLEELKTVADLHAKYSKLDASTYLFPKLGFVDEITQKYGDAVCDYVGNINSNRAQIVTKMMPRLKQDRLGRKMMGELHEHIGSNQTRCYDCKVVTGTREEYYKHVRTHAHLVKAKAMDLITLVVNMYKKD</sequence>
<dbReference type="SUPFAM" id="SSF55277">
    <property type="entry name" value="GYF domain"/>
    <property type="match status" value="1"/>
</dbReference>
<dbReference type="InterPro" id="IPR003169">
    <property type="entry name" value="GYF"/>
</dbReference>
<proteinExistence type="predicted"/>
<reference evidence="2" key="1">
    <citation type="journal article" date="2008" name="Nat. Genet.">
        <title>The Pristionchus pacificus genome provides a unique perspective on nematode lifestyle and parasitism.</title>
        <authorList>
            <person name="Dieterich C."/>
            <person name="Clifton S.W."/>
            <person name="Schuster L.N."/>
            <person name="Chinwalla A."/>
            <person name="Delehaunty K."/>
            <person name="Dinkelacker I."/>
            <person name="Fulton L."/>
            <person name="Fulton R."/>
            <person name="Godfrey J."/>
            <person name="Minx P."/>
            <person name="Mitreva M."/>
            <person name="Roeseler W."/>
            <person name="Tian H."/>
            <person name="Witte H."/>
            <person name="Yang S.P."/>
            <person name="Wilson R.K."/>
            <person name="Sommer R.J."/>
        </authorList>
    </citation>
    <scope>NUCLEOTIDE SEQUENCE [LARGE SCALE GENOMIC DNA]</scope>
    <source>
        <strain evidence="2">PS312</strain>
    </source>
</reference>
<dbReference type="EnsemblMetazoa" id="PPA17570.1">
    <property type="protein sequence ID" value="PPA17570.1"/>
    <property type="gene ID" value="WBGene00107124"/>
</dbReference>
<accession>A0A8R1YGM5</accession>
<dbReference type="InterPro" id="IPR013087">
    <property type="entry name" value="Znf_C2H2_type"/>
</dbReference>
<accession>A0A2A6B594</accession>